<evidence type="ECO:0000256" key="2">
    <source>
        <dbReference type="ARBA" id="ARBA00018534"/>
    </source>
</evidence>
<dbReference type="CDD" id="cd23996">
    <property type="entry name" value="LCL2-like"/>
    <property type="match status" value="1"/>
</dbReference>
<dbReference type="GO" id="GO:0036503">
    <property type="term" value="P:ERAD pathway"/>
    <property type="evidence" value="ECO:0007669"/>
    <property type="project" value="TreeGrafter"/>
</dbReference>
<proteinExistence type="inferred from homology"/>
<feature type="signal peptide" evidence="4">
    <location>
        <begin position="1"/>
        <end position="22"/>
    </location>
</feature>
<evidence type="ECO:0000256" key="4">
    <source>
        <dbReference type="SAM" id="SignalP"/>
    </source>
</evidence>
<name>A0A0J9XGR6_GEOCN</name>
<protein>
    <recommendedName>
        <fullName evidence="2">Long chronological lifespan protein 2</fullName>
    </recommendedName>
</protein>
<keyword evidence="6" id="KW-1185">Reference proteome</keyword>
<dbReference type="EMBL" id="CCBN010000016">
    <property type="protein sequence ID" value="CDO56748.1"/>
    <property type="molecule type" value="Genomic_DNA"/>
</dbReference>
<dbReference type="Proteomes" id="UP000242525">
    <property type="component" value="Unassembled WGS sequence"/>
</dbReference>
<keyword evidence="3 4" id="KW-0732">Signal</keyword>
<evidence type="ECO:0000313" key="5">
    <source>
        <dbReference type="EMBL" id="CDO56748.1"/>
    </source>
</evidence>
<dbReference type="AlphaFoldDB" id="A0A0J9XGR6"/>
<gene>
    <name evidence="5" type="ORF">BN980_GECA16s02419g</name>
</gene>
<organism evidence="5 6">
    <name type="scientific">Geotrichum candidum</name>
    <name type="common">Oospora lactis</name>
    <name type="synonym">Dipodascus geotrichum</name>
    <dbReference type="NCBI Taxonomy" id="1173061"/>
    <lineage>
        <taxon>Eukaryota</taxon>
        <taxon>Fungi</taxon>
        <taxon>Dikarya</taxon>
        <taxon>Ascomycota</taxon>
        <taxon>Saccharomycotina</taxon>
        <taxon>Dipodascomycetes</taxon>
        <taxon>Dipodascales</taxon>
        <taxon>Dipodascaceae</taxon>
        <taxon>Geotrichum</taxon>
    </lineage>
</organism>
<evidence type="ECO:0000256" key="3">
    <source>
        <dbReference type="ARBA" id="ARBA00022729"/>
    </source>
</evidence>
<sequence length="124" mass="13971">MIKSPLALVLLLLAFSASQVLAQFGNIFDNLFQQQRQQQQPNQPKADGSWFEETYDNYNCNGYICEDTLACVKRPVDCPCKFPSSEIKCVLPGGKNYVCISRPADNDPEPRDCKFVEKAFKGQV</sequence>
<evidence type="ECO:0000256" key="1">
    <source>
        <dbReference type="ARBA" id="ARBA00010545"/>
    </source>
</evidence>
<accession>A0A0J9XGR6</accession>
<dbReference type="InterPro" id="IPR034543">
    <property type="entry name" value="LCL2"/>
</dbReference>
<reference evidence="5" key="1">
    <citation type="submission" date="2014-03" db="EMBL/GenBank/DDBJ databases">
        <authorList>
            <person name="Casaregola S."/>
        </authorList>
    </citation>
    <scope>NUCLEOTIDE SEQUENCE [LARGE SCALE GENOMIC DNA]</scope>
    <source>
        <strain evidence="5">CLIB 918</strain>
    </source>
</reference>
<evidence type="ECO:0000313" key="6">
    <source>
        <dbReference type="Proteomes" id="UP000242525"/>
    </source>
</evidence>
<dbReference type="PANTHER" id="PTHR38425">
    <property type="entry name" value="LONG CHRONOLOGICAL LIFESPAN PROTEIN 2"/>
    <property type="match status" value="1"/>
</dbReference>
<dbReference type="OrthoDB" id="2234316at2759"/>
<dbReference type="STRING" id="1173061.A0A0J9XGR6"/>
<dbReference type="PANTHER" id="PTHR38425:SF1">
    <property type="entry name" value="LONG CHRONOLOGICAL LIFESPAN PROTEIN 2"/>
    <property type="match status" value="1"/>
</dbReference>
<feature type="chain" id="PRO_5005325722" description="Long chronological lifespan protein 2" evidence="4">
    <location>
        <begin position="23"/>
        <end position="124"/>
    </location>
</feature>
<comment type="caution">
    <text evidence="5">The sequence shown here is derived from an EMBL/GenBank/DDBJ whole genome shotgun (WGS) entry which is preliminary data.</text>
</comment>
<comment type="similarity">
    <text evidence="1">Belongs to the LCL2 family.</text>
</comment>